<sequence length="94" mass="10280">MCVILCVDNLQKLQHEAGSKSSQFYSAFATLCDLVNASKCWVIAICSTTICQPVDDFLSDSPQWTVELQTTPLKCPTINGIDVFGTFTKGKGTR</sequence>
<dbReference type="Proteomes" id="UP000429607">
    <property type="component" value="Unassembled WGS sequence"/>
</dbReference>
<dbReference type="Proteomes" id="UP000434957">
    <property type="component" value="Unassembled WGS sequence"/>
</dbReference>
<evidence type="ECO:0000313" key="2">
    <source>
        <dbReference type="EMBL" id="KAE9265498.1"/>
    </source>
</evidence>
<reference evidence="2 4" key="1">
    <citation type="submission" date="2018-08" db="EMBL/GenBank/DDBJ databases">
        <title>Genomic investigation of the strawberry pathogen Phytophthora fragariae indicates pathogenicity is determined by transcriptional variation in three key races.</title>
        <authorList>
            <person name="Adams T.M."/>
            <person name="Armitage A.D."/>
            <person name="Sobczyk M.K."/>
            <person name="Bates H.J."/>
            <person name="Dunwell J.M."/>
            <person name="Nellist C.F."/>
            <person name="Harrison R.J."/>
        </authorList>
    </citation>
    <scope>NUCLEOTIDE SEQUENCE [LARGE SCALE GENOMIC DNA]</scope>
    <source>
        <strain evidence="1 3">SCRP249</strain>
        <strain evidence="2 4">SCRP333</strain>
    </source>
</reference>
<accession>A0A6A4AZQ7</accession>
<dbReference type="EMBL" id="QXFV01007802">
    <property type="protein sequence ID" value="KAE8957942.1"/>
    <property type="molecule type" value="Genomic_DNA"/>
</dbReference>
<dbReference type="AlphaFoldDB" id="A0A6A4AZQ7"/>
<evidence type="ECO:0000313" key="1">
    <source>
        <dbReference type="EMBL" id="KAE8957942.1"/>
    </source>
</evidence>
<evidence type="ECO:0000313" key="4">
    <source>
        <dbReference type="Proteomes" id="UP000434957"/>
    </source>
</evidence>
<evidence type="ECO:0000313" key="3">
    <source>
        <dbReference type="Proteomes" id="UP000429607"/>
    </source>
</evidence>
<keyword evidence="4" id="KW-1185">Reference proteome</keyword>
<evidence type="ECO:0008006" key="5">
    <source>
        <dbReference type="Google" id="ProtNLM"/>
    </source>
</evidence>
<dbReference type="EMBL" id="QXFT01007842">
    <property type="protein sequence ID" value="KAE9265498.1"/>
    <property type="molecule type" value="Genomic_DNA"/>
</dbReference>
<protein>
    <recommendedName>
        <fullName evidence="5">ATPase AAA-type core domain-containing protein</fullName>
    </recommendedName>
</protein>
<organism evidence="2 4">
    <name type="scientific">Phytophthora rubi</name>
    <dbReference type="NCBI Taxonomy" id="129364"/>
    <lineage>
        <taxon>Eukaryota</taxon>
        <taxon>Sar</taxon>
        <taxon>Stramenopiles</taxon>
        <taxon>Oomycota</taxon>
        <taxon>Peronosporomycetes</taxon>
        <taxon>Peronosporales</taxon>
        <taxon>Peronosporaceae</taxon>
        <taxon>Phytophthora</taxon>
    </lineage>
</organism>
<gene>
    <name evidence="1" type="ORF">PR001_g31202</name>
    <name evidence="2" type="ORF">PR003_g32441</name>
</gene>
<name>A0A6A4AZQ7_9STRA</name>
<comment type="caution">
    <text evidence="2">The sequence shown here is derived from an EMBL/GenBank/DDBJ whole genome shotgun (WGS) entry which is preliminary data.</text>
</comment>
<proteinExistence type="predicted"/>